<dbReference type="EMBL" id="JARK01001661">
    <property type="protein sequence ID" value="EYB83974.1"/>
    <property type="molecule type" value="Genomic_DNA"/>
</dbReference>
<reference evidence="2" key="1">
    <citation type="journal article" date="2015" name="Nat. Genet.">
        <title>The genome and transcriptome of the zoonotic hookworm Ancylostoma ceylanicum identify infection-specific gene families.</title>
        <authorList>
            <person name="Schwarz E.M."/>
            <person name="Hu Y."/>
            <person name="Antoshechkin I."/>
            <person name="Miller M.M."/>
            <person name="Sternberg P.W."/>
            <person name="Aroian R.V."/>
        </authorList>
    </citation>
    <scope>NUCLEOTIDE SEQUENCE</scope>
    <source>
        <strain evidence="2">HY135</strain>
    </source>
</reference>
<dbReference type="Proteomes" id="UP000024635">
    <property type="component" value="Unassembled WGS sequence"/>
</dbReference>
<name>A0A016S145_9BILA</name>
<protein>
    <submittedName>
        <fullName evidence="1">Uncharacterized protein</fullName>
    </submittedName>
</protein>
<keyword evidence="2" id="KW-1185">Reference proteome</keyword>
<sequence>MYVDGDFYVAAEPRFGLPVVVDDQLLFGLIAKDLCRDTREQAEELRCHLTREGYLISIAFCSGVYIALRSSQR</sequence>
<proteinExistence type="predicted"/>
<comment type="caution">
    <text evidence="1">The sequence shown here is derived from an EMBL/GenBank/DDBJ whole genome shotgun (WGS) entry which is preliminary data.</text>
</comment>
<accession>A0A016S145</accession>
<organism evidence="1 2">
    <name type="scientific">Ancylostoma ceylanicum</name>
    <dbReference type="NCBI Taxonomy" id="53326"/>
    <lineage>
        <taxon>Eukaryota</taxon>
        <taxon>Metazoa</taxon>
        <taxon>Ecdysozoa</taxon>
        <taxon>Nematoda</taxon>
        <taxon>Chromadorea</taxon>
        <taxon>Rhabditida</taxon>
        <taxon>Rhabditina</taxon>
        <taxon>Rhabditomorpha</taxon>
        <taxon>Strongyloidea</taxon>
        <taxon>Ancylostomatidae</taxon>
        <taxon>Ancylostomatinae</taxon>
        <taxon>Ancylostoma</taxon>
    </lineage>
</organism>
<gene>
    <name evidence="1" type="primary">Acey_s0325.g2542</name>
    <name evidence="1" type="ORF">Y032_0325g2542</name>
</gene>
<evidence type="ECO:0000313" key="2">
    <source>
        <dbReference type="Proteomes" id="UP000024635"/>
    </source>
</evidence>
<dbReference type="AlphaFoldDB" id="A0A016S145"/>
<evidence type="ECO:0000313" key="1">
    <source>
        <dbReference type="EMBL" id="EYB83974.1"/>
    </source>
</evidence>